<dbReference type="Pfam" id="PF00643">
    <property type="entry name" value="zf-B_box"/>
    <property type="match status" value="1"/>
</dbReference>
<dbReference type="SUPFAM" id="SSF57850">
    <property type="entry name" value="RING/U-box"/>
    <property type="match status" value="1"/>
</dbReference>
<dbReference type="SUPFAM" id="SSF57845">
    <property type="entry name" value="B-box zinc-binding domain"/>
    <property type="match status" value="1"/>
</dbReference>
<accession>V9KRX2</accession>
<evidence type="ECO:0000313" key="9">
    <source>
        <dbReference type="EMBL" id="AFP00891.1"/>
    </source>
</evidence>
<dbReference type="InterPro" id="IPR013320">
    <property type="entry name" value="ConA-like_dom_sf"/>
</dbReference>
<dbReference type="SMART" id="SM00589">
    <property type="entry name" value="PRY"/>
    <property type="match status" value="1"/>
</dbReference>
<dbReference type="PANTHER" id="PTHR24103">
    <property type="entry name" value="E3 UBIQUITIN-PROTEIN LIGASE TRIM"/>
    <property type="match status" value="1"/>
</dbReference>
<protein>
    <submittedName>
        <fullName evidence="9">Nuclear factor 7, ovary</fullName>
    </submittedName>
</protein>
<proteinExistence type="evidence at transcript level"/>
<dbReference type="InterPro" id="IPR043136">
    <property type="entry name" value="B30.2/SPRY_sf"/>
</dbReference>
<feature type="coiled-coil region" evidence="5">
    <location>
        <begin position="210"/>
        <end position="237"/>
    </location>
</feature>
<name>V9KRX2_CALMI</name>
<dbReference type="PROSITE" id="PS00518">
    <property type="entry name" value="ZF_RING_1"/>
    <property type="match status" value="1"/>
</dbReference>
<feature type="domain" description="B30.2/SPRY" evidence="8">
    <location>
        <begin position="278"/>
        <end position="471"/>
    </location>
</feature>
<dbReference type="SMART" id="SM00449">
    <property type="entry name" value="SPRY"/>
    <property type="match status" value="1"/>
</dbReference>
<evidence type="ECO:0000256" key="4">
    <source>
        <dbReference type="PROSITE-ProRule" id="PRU00024"/>
    </source>
</evidence>
<keyword evidence="3" id="KW-0862">Zinc</keyword>
<dbReference type="SUPFAM" id="SSF49899">
    <property type="entry name" value="Concanavalin A-like lectins/glucanases"/>
    <property type="match status" value="1"/>
</dbReference>
<feature type="domain" description="RING-type" evidence="6">
    <location>
        <begin position="16"/>
        <end position="56"/>
    </location>
</feature>
<dbReference type="AlphaFoldDB" id="V9KRX2"/>
<dbReference type="Pfam" id="PF15227">
    <property type="entry name" value="zf-C3HC4_4"/>
    <property type="match status" value="1"/>
</dbReference>
<dbReference type="Pfam" id="PF13765">
    <property type="entry name" value="PRY"/>
    <property type="match status" value="1"/>
</dbReference>
<dbReference type="SMART" id="SM00336">
    <property type="entry name" value="BBOX"/>
    <property type="match status" value="1"/>
</dbReference>
<sequence>MVSREQVENLTEELNCCVCLDFFKDPVLLECGHNFCRSCITGFWEKQVPKTCPECRWVSPTNRLRANRMLAKLAEKAQNLSTTLKWEERKYYCDEHQEELKLFCETDKKLICVMCHFEGQSHKSHNVMPIEKATNIYKGKLESAFHSVTKRKVTVLHSEFEQKAKISALKEQASSLHSHITAEFAKMHQILNDRQQCLIQELRAREEEILHRMENNLQVIRMSLDSVEQKLSDLQKLMGNDVLAFLQEEVSRKESVSEEDGPLMLVDAELPVGIFKGPIQYIAWRVMIDSISPAPAPLTLDPNTAHPELVLSPNVTSVRHRDKRQKLPNTPERFDRWACVLGSEGFTSGRYYWEVQVGNKAVWDVGVARESVKRKGRIRPSPQTGYWKVGLRKGNIHWGWPSLPTSLSLEVKPQKIGVYLDYEGGQVSFYNADNMSHLHTFNVNFTEKLYPFFSPGLNNDGVNRKPLRICAVNDC</sequence>
<evidence type="ECO:0000259" key="6">
    <source>
        <dbReference type="PROSITE" id="PS50089"/>
    </source>
</evidence>
<dbReference type="InterPro" id="IPR000315">
    <property type="entry name" value="Znf_B-box"/>
</dbReference>
<dbReference type="InterPro" id="IPR003879">
    <property type="entry name" value="Butyrophylin_SPRY"/>
</dbReference>
<dbReference type="PROSITE" id="PS50089">
    <property type="entry name" value="ZF_RING_2"/>
    <property type="match status" value="1"/>
</dbReference>
<dbReference type="InterPro" id="IPR017907">
    <property type="entry name" value="Znf_RING_CS"/>
</dbReference>
<keyword evidence="1" id="KW-0479">Metal-binding</keyword>
<dbReference type="InterPro" id="IPR003877">
    <property type="entry name" value="SPRY_dom"/>
</dbReference>
<dbReference type="CDD" id="cd19800">
    <property type="entry name" value="Bbox2_xNF7-like"/>
    <property type="match status" value="1"/>
</dbReference>
<dbReference type="PRINTS" id="PR01407">
    <property type="entry name" value="BUTYPHLNCDUF"/>
</dbReference>
<dbReference type="InterPro" id="IPR013083">
    <property type="entry name" value="Znf_RING/FYVE/PHD"/>
</dbReference>
<organism evidence="9">
    <name type="scientific">Callorhinchus milii</name>
    <name type="common">Ghost shark</name>
    <dbReference type="NCBI Taxonomy" id="7868"/>
    <lineage>
        <taxon>Eukaryota</taxon>
        <taxon>Metazoa</taxon>
        <taxon>Chordata</taxon>
        <taxon>Craniata</taxon>
        <taxon>Vertebrata</taxon>
        <taxon>Chondrichthyes</taxon>
        <taxon>Holocephali</taxon>
        <taxon>Chimaeriformes</taxon>
        <taxon>Callorhinchidae</taxon>
        <taxon>Callorhinchus</taxon>
    </lineage>
</organism>
<evidence type="ECO:0000256" key="2">
    <source>
        <dbReference type="ARBA" id="ARBA00022771"/>
    </source>
</evidence>
<dbReference type="PROSITE" id="PS50188">
    <property type="entry name" value="B302_SPRY"/>
    <property type="match status" value="1"/>
</dbReference>
<evidence type="ECO:0000259" key="8">
    <source>
        <dbReference type="PROSITE" id="PS50188"/>
    </source>
</evidence>
<dbReference type="Gene3D" id="2.60.120.920">
    <property type="match status" value="1"/>
</dbReference>
<dbReference type="InterPro" id="IPR050143">
    <property type="entry name" value="TRIM/RBCC"/>
</dbReference>
<evidence type="ECO:0000256" key="1">
    <source>
        <dbReference type="ARBA" id="ARBA00022723"/>
    </source>
</evidence>
<dbReference type="InterPro" id="IPR006574">
    <property type="entry name" value="PRY"/>
</dbReference>
<dbReference type="CDD" id="cd13733">
    <property type="entry name" value="SPRY_PRY_C-I_1"/>
    <property type="match status" value="1"/>
</dbReference>
<evidence type="ECO:0000256" key="3">
    <source>
        <dbReference type="ARBA" id="ARBA00022833"/>
    </source>
</evidence>
<dbReference type="Pfam" id="PF00622">
    <property type="entry name" value="SPRY"/>
    <property type="match status" value="1"/>
</dbReference>
<dbReference type="GO" id="GO:0008270">
    <property type="term" value="F:zinc ion binding"/>
    <property type="evidence" value="ECO:0007669"/>
    <property type="project" value="UniProtKB-KW"/>
</dbReference>
<dbReference type="InterPro" id="IPR001841">
    <property type="entry name" value="Znf_RING"/>
</dbReference>
<evidence type="ECO:0000259" key="7">
    <source>
        <dbReference type="PROSITE" id="PS50119"/>
    </source>
</evidence>
<dbReference type="EMBL" id="JW868373">
    <property type="protein sequence ID" value="AFP00891.1"/>
    <property type="molecule type" value="mRNA"/>
</dbReference>
<dbReference type="CDD" id="cd16611">
    <property type="entry name" value="RING-HC_TRIM69_C-IV"/>
    <property type="match status" value="1"/>
</dbReference>
<keyword evidence="2 4" id="KW-0863">Zinc-finger</keyword>
<evidence type="ECO:0000256" key="5">
    <source>
        <dbReference type="SAM" id="Coils"/>
    </source>
</evidence>
<feature type="domain" description="B box-type" evidence="7">
    <location>
        <begin position="88"/>
        <end position="130"/>
    </location>
</feature>
<dbReference type="Gene3D" id="3.30.160.60">
    <property type="entry name" value="Classic Zinc Finger"/>
    <property type="match status" value="1"/>
</dbReference>
<dbReference type="PROSITE" id="PS50119">
    <property type="entry name" value="ZF_BBOX"/>
    <property type="match status" value="1"/>
</dbReference>
<dbReference type="InterPro" id="IPR001870">
    <property type="entry name" value="B30.2/SPRY"/>
</dbReference>
<dbReference type="Gene3D" id="3.30.40.10">
    <property type="entry name" value="Zinc/RING finger domain, C3HC4 (zinc finger)"/>
    <property type="match status" value="1"/>
</dbReference>
<reference evidence="9" key="1">
    <citation type="journal article" date="2014" name="Nature">
        <title>Elephant shark genome provides unique insights into gnathostome evolution.</title>
        <authorList>
            <consortium name="International Elephant Shark Genome Sequencing Consortium"/>
            <person name="Venkatesh B."/>
            <person name="Lee A.P."/>
            <person name="Ravi V."/>
            <person name="Maurya A.K."/>
            <person name="Lian M.M."/>
            <person name="Swann J.B."/>
            <person name="Ohta Y."/>
            <person name="Flajnik M.F."/>
            <person name="Sutoh Y."/>
            <person name="Kasahara M."/>
            <person name="Hoon S."/>
            <person name="Gangu V."/>
            <person name="Roy S.W."/>
            <person name="Irimia M."/>
            <person name="Korzh V."/>
            <person name="Kondrychyn I."/>
            <person name="Lim Z.W."/>
            <person name="Tay B.H."/>
            <person name="Tohari S."/>
            <person name="Kong K.W."/>
            <person name="Ho S."/>
            <person name="Lorente-Galdos B."/>
            <person name="Quilez J."/>
            <person name="Marques-Bonet T."/>
            <person name="Raney B.J."/>
            <person name="Ingham P.W."/>
            <person name="Tay A."/>
            <person name="Hillier L.W."/>
            <person name="Minx P."/>
            <person name="Boehm T."/>
            <person name="Wilson R.K."/>
            <person name="Brenner S."/>
            <person name="Warren W.C."/>
        </authorList>
    </citation>
    <scope>NUCLEOTIDE SEQUENCE</scope>
    <source>
        <tissue evidence="9">Ovary</tissue>
    </source>
</reference>
<dbReference type="FunFam" id="2.60.120.920:FF:000004">
    <property type="entry name" value="Butyrophilin subfamily 1 member A1"/>
    <property type="match status" value="1"/>
</dbReference>
<keyword evidence="5" id="KW-0175">Coiled coil</keyword>
<dbReference type="SMART" id="SM00184">
    <property type="entry name" value="RING"/>
    <property type="match status" value="1"/>
</dbReference>